<organism evidence="5 6">
    <name type="scientific">Falsigemmobacter faecalis</name>
    <dbReference type="NCBI Taxonomy" id="2488730"/>
    <lineage>
        <taxon>Bacteria</taxon>
        <taxon>Pseudomonadati</taxon>
        <taxon>Pseudomonadota</taxon>
        <taxon>Alphaproteobacteria</taxon>
        <taxon>Rhodobacterales</taxon>
        <taxon>Paracoccaceae</taxon>
        <taxon>Falsigemmobacter</taxon>
    </lineage>
</organism>
<dbReference type="NCBIfam" id="TIGR01543">
    <property type="entry name" value="proheadase_HK97"/>
    <property type="match status" value="1"/>
</dbReference>
<evidence type="ECO:0000313" key="6">
    <source>
        <dbReference type="Proteomes" id="UP000282125"/>
    </source>
</evidence>
<reference evidence="5 6" key="1">
    <citation type="submission" date="2018-11" db="EMBL/GenBank/DDBJ databases">
        <title>Gemmobacter sp. nov., YIM 102744-1 draft genome.</title>
        <authorList>
            <person name="Li G."/>
            <person name="Jiang Y."/>
        </authorList>
    </citation>
    <scope>NUCLEOTIDE SEQUENCE [LARGE SCALE GENOMIC DNA]</scope>
    <source>
        <strain evidence="5 6">YIM 102744-1</strain>
    </source>
</reference>
<dbReference type="RefSeq" id="WP_124966173.1">
    <property type="nucleotide sequence ID" value="NZ_RRAZ01000028.1"/>
</dbReference>
<dbReference type="GO" id="GO:0008233">
    <property type="term" value="F:peptidase activity"/>
    <property type="evidence" value="ECO:0007669"/>
    <property type="project" value="UniProtKB-KW"/>
</dbReference>
<protein>
    <submittedName>
        <fullName evidence="5">HK97 family phage prohead protease</fullName>
    </submittedName>
</protein>
<dbReference type="GO" id="GO:0006508">
    <property type="term" value="P:proteolysis"/>
    <property type="evidence" value="ECO:0007669"/>
    <property type="project" value="UniProtKB-KW"/>
</dbReference>
<evidence type="ECO:0000256" key="3">
    <source>
        <dbReference type="ARBA" id="ARBA00022801"/>
    </source>
</evidence>
<evidence type="ECO:0000313" key="5">
    <source>
        <dbReference type="EMBL" id="RRH72002.1"/>
    </source>
</evidence>
<dbReference type="InterPro" id="IPR006433">
    <property type="entry name" value="Prohead_protease"/>
</dbReference>
<comment type="caution">
    <text evidence="5">The sequence shown here is derived from an EMBL/GenBank/DDBJ whole genome shotgun (WGS) entry which is preliminary data.</text>
</comment>
<keyword evidence="2 5" id="KW-0645">Protease</keyword>
<dbReference type="InterPro" id="IPR054613">
    <property type="entry name" value="Peptidase_S78_dom"/>
</dbReference>
<gene>
    <name evidence="5" type="ORF">EG244_15930</name>
</gene>
<dbReference type="Proteomes" id="UP000282125">
    <property type="component" value="Unassembled WGS sequence"/>
</dbReference>
<evidence type="ECO:0000256" key="2">
    <source>
        <dbReference type="ARBA" id="ARBA00022670"/>
    </source>
</evidence>
<accession>A0A3P3DER9</accession>
<dbReference type="AlphaFoldDB" id="A0A3P3DER9"/>
<name>A0A3P3DER9_9RHOB</name>
<keyword evidence="6" id="KW-1185">Reference proteome</keyword>
<dbReference type="OrthoDB" id="9804926at2"/>
<keyword evidence="3" id="KW-0378">Hydrolase</keyword>
<dbReference type="EMBL" id="RRAZ01000028">
    <property type="protein sequence ID" value="RRH72002.1"/>
    <property type="molecule type" value="Genomic_DNA"/>
</dbReference>
<evidence type="ECO:0000256" key="1">
    <source>
        <dbReference type="ARBA" id="ARBA00022612"/>
    </source>
</evidence>
<proteinExistence type="predicted"/>
<dbReference type="Pfam" id="PF04586">
    <property type="entry name" value="Peptidase_S78"/>
    <property type="match status" value="1"/>
</dbReference>
<sequence>MHTKAFDLHVKDVSEEGTFVGYGAVFGNLDRVGDIIDPGAFAKSLARHTREKTSPLMLWNHNPSEPIGVWEDLEEDGKGLRGKGRLVLETTKGREAHALLKAGAVRGLSIGYRTIKGEPSGNAYKLKEVDLVEISLTAMPANPKALITGVKSEALAADLEEFARRLRDGEPLPVKNFEDILREAGVPKAMATQIASVGYAKAIRGEPEGKANEPELTALKEALASLKSLSS</sequence>
<keyword evidence="1" id="KW-1188">Viral release from host cell</keyword>
<evidence type="ECO:0000259" key="4">
    <source>
        <dbReference type="Pfam" id="PF04586"/>
    </source>
</evidence>
<feature type="domain" description="Prohead serine protease" evidence="4">
    <location>
        <begin position="10"/>
        <end position="149"/>
    </location>
</feature>